<feature type="domain" description="ABC3 transporter permease C-terminal" evidence="8">
    <location>
        <begin position="6"/>
        <end position="131"/>
    </location>
</feature>
<evidence type="ECO:0000256" key="1">
    <source>
        <dbReference type="ARBA" id="ARBA00004651"/>
    </source>
</evidence>
<evidence type="ECO:0000256" key="4">
    <source>
        <dbReference type="ARBA" id="ARBA00022989"/>
    </source>
</evidence>
<dbReference type="PANTHER" id="PTHR30572">
    <property type="entry name" value="MEMBRANE COMPONENT OF TRANSPORTER-RELATED"/>
    <property type="match status" value="1"/>
</dbReference>
<feature type="transmembrane region" description="Helical" evidence="7">
    <location>
        <begin position="96"/>
        <end position="123"/>
    </location>
</feature>
<proteinExistence type="inferred from homology"/>
<dbReference type="InterPro" id="IPR050250">
    <property type="entry name" value="Macrolide_Exporter_MacB"/>
</dbReference>
<evidence type="ECO:0000313" key="9">
    <source>
        <dbReference type="EMBL" id="OGD78410.1"/>
    </source>
</evidence>
<dbReference type="InterPro" id="IPR003838">
    <property type="entry name" value="ABC3_permease_C"/>
</dbReference>
<name>A0A1F5FFJ7_9BACT</name>
<dbReference type="PANTHER" id="PTHR30572:SF4">
    <property type="entry name" value="ABC TRANSPORTER PERMEASE YTRF"/>
    <property type="match status" value="1"/>
</dbReference>
<feature type="transmembrane region" description="Helical" evidence="7">
    <location>
        <begin position="45"/>
        <end position="76"/>
    </location>
</feature>
<keyword evidence="2" id="KW-1003">Cell membrane</keyword>
<comment type="subcellular location">
    <subcellularLocation>
        <location evidence="1">Cell membrane</location>
        <topology evidence="1">Multi-pass membrane protein</topology>
    </subcellularLocation>
</comment>
<feature type="transmembrane region" description="Helical" evidence="7">
    <location>
        <begin position="6"/>
        <end position="25"/>
    </location>
</feature>
<evidence type="ECO:0000259" key="8">
    <source>
        <dbReference type="Pfam" id="PF02687"/>
    </source>
</evidence>
<comment type="caution">
    <text evidence="9">The sequence shown here is derived from an EMBL/GenBank/DDBJ whole genome shotgun (WGS) entry which is preliminary data.</text>
</comment>
<evidence type="ECO:0000313" key="10">
    <source>
        <dbReference type="Proteomes" id="UP000177187"/>
    </source>
</evidence>
<evidence type="ECO:0000256" key="7">
    <source>
        <dbReference type="SAM" id="Phobius"/>
    </source>
</evidence>
<dbReference type="GO" id="GO:0022857">
    <property type="term" value="F:transmembrane transporter activity"/>
    <property type="evidence" value="ECO:0007669"/>
    <property type="project" value="TreeGrafter"/>
</dbReference>
<gene>
    <name evidence="9" type="ORF">A2Y64_02965</name>
</gene>
<organism evidence="9 10">
    <name type="scientific">Candidatus Coatesbacteria bacterium RBG_13_66_14</name>
    <dbReference type="NCBI Taxonomy" id="1817816"/>
    <lineage>
        <taxon>Bacteria</taxon>
        <taxon>Candidatus Coatesiibacteriota</taxon>
    </lineage>
</organism>
<dbReference type="Pfam" id="PF02687">
    <property type="entry name" value="FtsX"/>
    <property type="match status" value="1"/>
</dbReference>
<keyword evidence="4 7" id="KW-1133">Transmembrane helix</keyword>
<evidence type="ECO:0000256" key="3">
    <source>
        <dbReference type="ARBA" id="ARBA00022692"/>
    </source>
</evidence>
<evidence type="ECO:0000256" key="5">
    <source>
        <dbReference type="ARBA" id="ARBA00023136"/>
    </source>
</evidence>
<dbReference type="Proteomes" id="UP000177187">
    <property type="component" value="Unassembled WGS sequence"/>
</dbReference>
<sequence length="140" mass="14798">MDIIRAIMVILAAAMIANTMLTNVFERTQEIGVLMAMGAKGRQILGIFLGEAATLGAIGSLAGVVLGAGVGLILQSVGIDLGDEFTELINIPMDRIFYALVWPIMLLHAFGLGVLVSVLAGLYPAVKAARMLPTKALRYI</sequence>
<accession>A0A1F5FFJ7</accession>
<comment type="similarity">
    <text evidence="6">Belongs to the ABC-4 integral membrane protein family.</text>
</comment>
<evidence type="ECO:0000256" key="2">
    <source>
        <dbReference type="ARBA" id="ARBA00022475"/>
    </source>
</evidence>
<reference evidence="9 10" key="1">
    <citation type="journal article" date="2016" name="Nat. Commun.">
        <title>Thousands of microbial genomes shed light on interconnected biogeochemical processes in an aquifer system.</title>
        <authorList>
            <person name="Anantharaman K."/>
            <person name="Brown C.T."/>
            <person name="Hug L.A."/>
            <person name="Sharon I."/>
            <person name="Castelle C.J."/>
            <person name="Probst A.J."/>
            <person name="Thomas B.C."/>
            <person name="Singh A."/>
            <person name="Wilkins M.J."/>
            <person name="Karaoz U."/>
            <person name="Brodie E.L."/>
            <person name="Williams K.H."/>
            <person name="Hubbard S.S."/>
            <person name="Banfield J.F."/>
        </authorList>
    </citation>
    <scope>NUCLEOTIDE SEQUENCE [LARGE SCALE GENOMIC DNA]</scope>
</reference>
<keyword evidence="3 7" id="KW-0812">Transmembrane</keyword>
<keyword evidence="5 7" id="KW-0472">Membrane</keyword>
<dbReference type="GO" id="GO:0005886">
    <property type="term" value="C:plasma membrane"/>
    <property type="evidence" value="ECO:0007669"/>
    <property type="project" value="UniProtKB-SubCell"/>
</dbReference>
<evidence type="ECO:0000256" key="6">
    <source>
        <dbReference type="ARBA" id="ARBA00038076"/>
    </source>
</evidence>
<dbReference type="AlphaFoldDB" id="A0A1F5FFJ7"/>
<dbReference type="STRING" id="1817816.A2Y64_02965"/>
<dbReference type="EMBL" id="MFAF01000037">
    <property type="protein sequence ID" value="OGD78410.1"/>
    <property type="molecule type" value="Genomic_DNA"/>
</dbReference>
<protein>
    <recommendedName>
        <fullName evidence="8">ABC3 transporter permease C-terminal domain-containing protein</fullName>
    </recommendedName>
</protein>